<feature type="transmembrane region" description="Helical" evidence="7">
    <location>
        <begin position="220"/>
        <end position="237"/>
    </location>
</feature>
<dbReference type="InterPro" id="IPR004358">
    <property type="entry name" value="Sig_transdc_His_kin-like_C"/>
</dbReference>
<evidence type="ECO:0000256" key="3">
    <source>
        <dbReference type="ARBA" id="ARBA00022553"/>
    </source>
</evidence>
<dbReference type="InterPro" id="IPR011006">
    <property type="entry name" value="CheY-like_superfamily"/>
</dbReference>
<dbReference type="Pfam" id="PF00072">
    <property type="entry name" value="Response_reg"/>
    <property type="match status" value="1"/>
</dbReference>
<dbReference type="Gene3D" id="2.60.40.2380">
    <property type="match status" value="1"/>
</dbReference>
<dbReference type="PANTHER" id="PTHR45339:SF1">
    <property type="entry name" value="HYBRID SIGNAL TRANSDUCTION HISTIDINE KINASE J"/>
    <property type="match status" value="1"/>
</dbReference>
<dbReference type="Gene3D" id="3.30.565.10">
    <property type="entry name" value="Histidine kinase-like ATPase, C-terminal domain"/>
    <property type="match status" value="1"/>
</dbReference>
<evidence type="ECO:0000256" key="4">
    <source>
        <dbReference type="ARBA" id="ARBA00023012"/>
    </source>
</evidence>
<dbReference type="InterPro" id="IPR011623">
    <property type="entry name" value="7TMR_DISM_rcpt_extracell_dom1"/>
</dbReference>
<dbReference type="CDD" id="cd00082">
    <property type="entry name" value="HisKA"/>
    <property type="match status" value="1"/>
</dbReference>
<evidence type="ECO:0000256" key="6">
    <source>
        <dbReference type="SAM" id="Coils"/>
    </source>
</evidence>
<keyword evidence="6" id="KW-0175">Coiled coil</keyword>
<dbReference type="RefSeq" id="WP_129435660.1">
    <property type="nucleotide sequence ID" value="NZ_SBKO01000002.1"/>
</dbReference>
<dbReference type="InterPro" id="IPR036097">
    <property type="entry name" value="HisK_dim/P_sf"/>
</dbReference>
<evidence type="ECO:0000313" key="11">
    <source>
        <dbReference type="EMBL" id="RXR19202.1"/>
    </source>
</evidence>
<dbReference type="PANTHER" id="PTHR45339">
    <property type="entry name" value="HYBRID SIGNAL TRANSDUCTION HISTIDINE KINASE J"/>
    <property type="match status" value="1"/>
</dbReference>
<feature type="chain" id="PRO_5020286843" description="histidine kinase" evidence="8">
    <location>
        <begin position="28"/>
        <end position="792"/>
    </location>
</feature>
<keyword evidence="4" id="KW-0902">Two-component regulatory system</keyword>
<dbReference type="PROSITE" id="PS50109">
    <property type="entry name" value="HIS_KIN"/>
    <property type="match status" value="1"/>
</dbReference>
<keyword evidence="12" id="KW-1185">Reference proteome</keyword>
<comment type="caution">
    <text evidence="11">The sequence shown here is derived from an EMBL/GenBank/DDBJ whole genome shotgun (WGS) entry which is preliminary data.</text>
</comment>
<feature type="transmembrane region" description="Helical" evidence="7">
    <location>
        <begin position="344"/>
        <end position="362"/>
    </location>
</feature>
<protein>
    <recommendedName>
        <fullName evidence="2">histidine kinase</fullName>
        <ecNumber evidence="2">2.7.13.3</ecNumber>
    </recommendedName>
</protein>
<organism evidence="11 12">
    <name type="scientific">Flavobacterium amnicola</name>
    <dbReference type="NCBI Taxonomy" id="2506422"/>
    <lineage>
        <taxon>Bacteria</taxon>
        <taxon>Pseudomonadati</taxon>
        <taxon>Bacteroidota</taxon>
        <taxon>Flavobacteriia</taxon>
        <taxon>Flavobacteriales</taxon>
        <taxon>Flavobacteriaceae</taxon>
        <taxon>Flavobacterium</taxon>
    </lineage>
</organism>
<accession>A0A4Q1K3P4</accession>
<dbReference type="SMART" id="SM00448">
    <property type="entry name" value="REC"/>
    <property type="match status" value="1"/>
</dbReference>
<dbReference type="InterPro" id="IPR005467">
    <property type="entry name" value="His_kinase_dom"/>
</dbReference>
<dbReference type="EC" id="2.7.13.3" evidence="2"/>
<dbReference type="FunFam" id="3.30.565.10:FF:000010">
    <property type="entry name" value="Sensor histidine kinase RcsC"/>
    <property type="match status" value="1"/>
</dbReference>
<keyword evidence="8" id="KW-0732">Signal</keyword>
<evidence type="ECO:0000256" key="5">
    <source>
        <dbReference type="PROSITE-ProRule" id="PRU00169"/>
    </source>
</evidence>
<feature type="domain" description="Response regulatory" evidence="10">
    <location>
        <begin position="672"/>
        <end position="792"/>
    </location>
</feature>
<name>A0A4Q1K3P4_9FLAO</name>
<evidence type="ECO:0000256" key="7">
    <source>
        <dbReference type="SAM" id="Phobius"/>
    </source>
</evidence>
<evidence type="ECO:0000256" key="8">
    <source>
        <dbReference type="SAM" id="SignalP"/>
    </source>
</evidence>
<dbReference type="InterPro" id="IPR011622">
    <property type="entry name" value="7TMR_DISM_rcpt_extracell_dom2"/>
</dbReference>
<dbReference type="SUPFAM" id="SSF55874">
    <property type="entry name" value="ATPase domain of HSP90 chaperone/DNA topoisomerase II/histidine kinase"/>
    <property type="match status" value="1"/>
</dbReference>
<dbReference type="SMART" id="SM00388">
    <property type="entry name" value="HisKA"/>
    <property type="match status" value="1"/>
</dbReference>
<dbReference type="EMBL" id="SBKO01000002">
    <property type="protein sequence ID" value="RXR19202.1"/>
    <property type="molecule type" value="Genomic_DNA"/>
</dbReference>
<keyword evidence="7" id="KW-1133">Transmembrane helix</keyword>
<feature type="transmembrane region" description="Helical" evidence="7">
    <location>
        <begin position="289"/>
        <end position="310"/>
    </location>
</feature>
<dbReference type="Pfam" id="PF00512">
    <property type="entry name" value="HisKA"/>
    <property type="match status" value="1"/>
</dbReference>
<dbReference type="OrthoDB" id="9816309at2"/>
<dbReference type="SUPFAM" id="SSF47384">
    <property type="entry name" value="Homodimeric domain of signal transducing histidine kinase"/>
    <property type="match status" value="1"/>
</dbReference>
<evidence type="ECO:0000259" key="10">
    <source>
        <dbReference type="PROSITE" id="PS50110"/>
    </source>
</evidence>
<comment type="catalytic activity">
    <reaction evidence="1">
        <text>ATP + protein L-histidine = ADP + protein N-phospho-L-histidine.</text>
        <dbReference type="EC" id="2.7.13.3"/>
    </reaction>
</comment>
<keyword evidence="7" id="KW-0812">Transmembrane</keyword>
<dbReference type="InterPro" id="IPR036890">
    <property type="entry name" value="HATPase_C_sf"/>
</dbReference>
<dbReference type="Gene3D" id="3.40.50.2300">
    <property type="match status" value="1"/>
</dbReference>
<proteinExistence type="predicted"/>
<dbReference type="SMART" id="SM00387">
    <property type="entry name" value="HATPase_c"/>
    <property type="match status" value="1"/>
</dbReference>
<feature type="domain" description="Histidine kinase" evidence="9">
    <location>
        <begin position="428"/>
        <end position="649"/>
    </location>
</feature>
<dbReference type="CDD" id="cd16922">
    <property type="entry name" value="HATPase_EvgS-ArcB-TorS-like"/>
    <property type="match status" value="1"/>
</dbReference>
<dbReference type="Pfam" id="PF07695">
    <property type="entry name" value="7TMR-DISM_7TM"/>
    <property type="match status" value="1"/>
</dbReference>
<feature type="transmembrane region" description="Helical" evidence="7">
    <location>
        <begin position="249"/>
        <end position="268"/>
    </location>
</feature>
<evidence type="ECO:0000313" key="12">
    <source>
        <dbReference type="Proteomes" id="UP000290283"/>
    </source>
</evidence>
<reference evidence="12" key="1">
    <citation type="submission" date="2019-01" db="EMBL/GenBank/DDBJ databases">
        <title>Cytophagaceae bacterium strain CAR-16.</title>
        <authorList>
            <person name="Chen W.-M."/>
        </authorList>
    </citation>
    <scope>NUCLEOTIDE SEQUENCE [LARGE SCALE GENOMIC DNA]</scope>
    <source>
        <strain evidence="12">LLJ-11</strain>
    </source>
</reference>
<dbReference type="Pfam" id="PF02518">
    <property type="entry name" value="HATPase_c"/>
    <property type="match status" value="1"/>
</dbReference>
<sequence>MKHKVLVPKRNILLCLILLLSTLHFNAQFVISEKTKIETVSLHQNAVYFEDGSEAKTIDEVIKLPVSYFKKMKGVATDFGFTTSNYWITFELINTTNGELTYFLETARPITDFVELYAIKPSKEVVKMLSGDGIPFYKRNFAERKTIFEIVLKPNEKVKYYLHAQSDGEALTMPLLLHSTENLLQLFAFEQFVFGFFYGILFIAAILYFFFFFAMREKVFLYYSLYIVFIGLLQFSVDGYFYQFITPNSGWLSLHSVLLSATLANFFLGRYAQVYLKIHLYSKGINKAFYILYGLDLLSFIAILFLPSVFQYCYPLANLLGLVLLILIIASLFVIYFKAKINDWFFGIGVFFLVAGFVIFIFKNFSLLPLNFWTENSSKLGTGLEVIFLSLSMANLIRLLKNEREDLQRLALQRSEEMNELKSYFLSNISHELRTPLNSIMNVIETIATEAKDEKLLQNCALIQYSSKSLLNSVNDILDFSKIEKNELQLDSFPFDVQKIMNTISETFQEKATEKGLLFIYSKSDDFPKQIIGDEARLEQICYDVLSNAIKFTSEGTIQFHLNCEYTSGKTVQINITISDTGIGIAKEKIDTIFESFSQENSNNKRKYYGLGLGLYIVKNLIKLHGGTLEVNSHLGVGSTFKIVLSYPLATPENKSEEPKEIRTPFDLKGKRILVVEDNKMNQMIIKMMTKKWHNTTIEYVDNGMECINHLKEKHFDLILMDLQMPVMDGYEATIAIRNGEVGEAMKNIPIIAVTADVMESTKNRTLQIGMNKYLSKPIEKDKLFNAIMNLI</sequence>
<dbReference type="PROSITE" id="PS50110">
    <property type="entry name" value="RESPONSE_REGULATORY"/>
    <property type="match status" value="1"/>
</dbReference>
<dbReference type="Gene3D" id="1.10.287.130">
    <property type="match status" value="1"/>
</dbReference>
<feature type="coiled-coil region" evidence="6">
    <location>
        <begin position="393"/>
        <end position="420"/>
    </location>
</feature>
<feature type="modified residue" description="4-aspartylphosphate" evidence="5">
    <location>
        <position position="722"/>
    </location>
</feature>
<dbReference type="InterPro" id="IPR003594">
    <property type="entry name" value="HATPase_dom"/>
</dbReference>
<gene>
    <name evidence="11" type="ORF">EQG63_07080</name>
</gene>
<feature type="transmembrane region" description="Helical" evidence="7">
    <location>
        <begin position="316"/>
        <end position="337"/>
    </location>
</feature>
<keyword evidence="3 5" id="KW-0597">Phosphoprotein</keyword>
<dbReference type="SUPFAM" id="SSF52172">
    <property type="entry name" value="CheY-like"/>
    <property type="match status" value="1"/>
</dbReference>
<dbReference type="InterPro" id="IPR001789">
    <property type="entry name" value="Sig_transdc_resp-reg_receiver"/>
</dbReference>
<dbReference type="InterPro" id="IPR003661">
    <property type="entry name" value="HisK_dim/P_dom"/>
</dbReference>
<dbReference type="AlphaFoldDB" id="A0A4Q1K3P4"/>
<evidence type="ECO:0000259" key="9">
    <source>
        <dbReference type="PROSITE" id="PS50109"/>
    </source>
</evidence>
<feature type="transmembrane region" description="Helical" evidence="7">
    <location>
        <begin position="192"/>
        <end position="213"/>
    </location>
</feature>
<evidence type="ECO:0000256" key="2">
    <source>
        <dbReference type="ARBA" id="ARBA00012438"/>
    </source>
</evidence>
<keyword evidence="11" id="KW-0808">Transferase</keyword>
<keyword evidence="7" id="KW-0472">Membrane</keyword>
<dbReference type="PRINTS" id="PR00344">
    <property type="entry name" value="BCTRLSENSOR"/>
</dbReference>
<dbReference type="Proteomes" id="UP000290283">
    <property type="component" value="Unassembled WGS sequence"/>
</dbReference>
<dbReference type="GO" id="GO:0000155">
    <property type="term" value="F:phosphorelay sensor kinase activity"/>
    <property type="evidence" value="ECO:0007669"/>
    <property type="project" value="InterPro"/>
</dbReference>
<feature type="signal peptide" evidence="8">
    <location>
        <begin position="1"/>
        <end position="27"/>
    </location>
</feature>
<keyword evidence="11" id="KW-0418">Kinase</keyword>
<evidence type="ECO:0000256" key="1">
    <source>
        <dbReference type="ARBA" id="ARBA00000085"/>
    </source>
</evidence>
<dbReference type="Pfam" id="PF07696">
    <property type="entry name" value="7TMR-DISMED2"/>
    <property type="match status" value="1"/>
</dbReference>
<dbReference type="CDD" id="cd17546">
    <property type="entry name" value="REC_hyHK_CKI1_RcsC-like"/>
    <property type="match status" value="1"/>
</dbReference>